<proteinExistence type="predicted"/>
<evidence type="ECO:0000313" key="2">
    <source>
        <dbReference type="EMBL" id="OGD68994.1"/>
    </source>
</evidence>
<feature type="transmembrane region" description="Helical" evidence="1">
    <location>
        <begin position="7"/>
        <end position="27"/>
    </location>
</feature>
<sequence length="422" mass="46677">MIKKILIILITILILAIIGIGGFYFFYPKDQVSQDDFSGSKTGFIFGIFGGGDENTGDEIGSSTPITIGDERPLMKLRKISDTPTAGFVVFENKDKETMIRYTEKATGHVFEANTKNSTTERVSNTTIPRIQDAIWVNKDSSVLRYLDDDGTIRSFYAKVVENKSESETDAEGKIEGVFLRDSIADLIPYGSDKILSFMVGENSSNLVVSDLNGGNGFEIFNSSFKDWLVQKPKQGIVALNTKPASVSNGYLYFLNTNNGSLDKILGGFAGMTSLVSPDAEKVIYAENISNSVYFIDENKTEELVISTLPEKCVWNNDSTIIYCGVPKTFSKSEYPDSWYQGIISFSDNIFEVNVVEGYEIALISPEKFSGEPVDVIKPALDLKNEFLFFVNKKDLSLWSLDLRSSSTTSSEEIIGDGEISE</sequence>
<dbReference type="EMBL" id="MFAA01000018">
    <property type="protein sequence ID" value="OGD68994.1"/>
    <property type="molecule type" value="Genomic_DNA"/>
</dbReference>
<gene>
    <name evidence="2" type="ORF">A3E89_03050</name>
</gene>
<dbReference type="SUPFAM" id="SSF82171">
    <property type="entry name" value="DPP6 N-terminal domain-like"/>
    <property type="match status" value="1"/>
</dbReference>
<evidence type="ECO:0000313" key="3">
    <source>
        <dbReference type="Proteomes" id="UP000185891"/>
    </source>
</evidence>
<evidence type="ECO:0000256" key="1">
    <source>
        <dbReference type="SAM" id="Phobius"/>
    </source>
</evidence>
<accession>A0A1F5EP65</accession>
<organism evidence="2 3">
    <name type="scientific">Candidatus Campbellbacteria bacterium RIFCSPHIGHO2_12_FULL_35_10</name>
    <dbReference type="NCBI Taxonomy" id="1797578"/>
    <lineage>
        <taxon>Bacteria</taxon>
        <taxon>Candidatus Campbelliibacteriota</taxon>
    </lineage>
</organism>
<keyword evidence="1" id="KW-0472">Membrane</keyword>
<evidence type="ECO:0008006" key="4">
    <source>
        <dbReference type="Google" id="ProtNLM"/>
    </source>
</evidence>
<keyword evidence="1" id="KW-0812">Transmembrane</keyword>
<dbReference type="Proteomes" id="UP000185891">
    <property type="component" value="Unassembled WGS sequence"/>
</dbReference>
<comment type="caution">
    <text evidence="2">The sequence shown here is derived from an EMBL/GenBank/DDBJ whole genome shotgun (WGS) entry which is preliminary data.</text>
</comment>
<dbReference type="AlphaFoldDB" id="A0A1F5EP65"/>
<keyword evidence="1" id="KW-1133">Transmembrane helix</keyword>
<reference evidence="2 3" key="1">
    <citation type="journal article" date="2016" name="Nat. Commun.">
        <title>Thousands of microbial genomes shed light on interconnected biogeochemical processes in an aquifer system.</title>
        <authorList>
            <person name="Anantharaman K."/>
            <person name="Brown C.T."/>
            <person name="Hug L.A."/>
            <person name="Sharon I."/>
            <person name="Castelle C.J."/>
            <person name="Probst A.J."/>
            <person name="Thomas B.C."/>
            <person name="Singh A."/>
            <person name="Wilkins M.J."/>
            <person name="Karaoz U."/>
            <person name="Brodie E.L."/>
            <person name="Williams K.H."/>
            <person name="Hubbard S.S."/>
            <person name="Banfield J.F."/>
        </authorList>
    </citation>
    <scope>NUCLEOTIDE SEQUENCE [LARGE SCALE GENOMIC DNA]</scope>
</reference>
<name>A0A1F5EP65_9BACT</name>
<protein>
    <recommendedName>
        <fullName evidence="4">Dipeptidylpeptidase IV N-terminal domain-containing protein</fullName>
    </recommendedName>
</protein>